<dbReference type="Ensembl" id="ENSRFET00010021446.1">
    <property type="protein sequence ID" value="ENSRFEP00010019703.1"/>
    <property type="gene ID" value="ENSRFEG00010013248.1"/>
</dbReference>
<evidence type="ECO:0000313" key="1">
    <source>
        <dbReference type="Ensembl" id="ENSRFEP00010019703.1"/>
    </source>
</evidence>
<dbReference type="OMA" id="CENKTGY"/>
<protein>
    <submittedName>
        <fullName evidence="1">Uncharacterized protein</fullName>
    </submittedName>
</protein>
<dbReference type="InParanoid" id="A0A671F7H9"/>
<reference evidence="1 2" key="2">
    <citation type="journal article" date="2018" name="Annu Rev Anim Biosci">
        <title>Bat Biology, Genomes, and the Bat1K Project: To Generate Chromosome-Level Genomes for All Living Bat Species.</title>
        <authorList>
            <person name="Teeling E.C."/>
            <person name="Vernes S.C."/>
            <person name="Davalos L.M."/>
            <person name="Ray D.A."/>
            <person name="Gilbert M.T.P."/>
            <person name="Myers E."/>
        </authorList>
    </citation>
    <scope>NUCLEOTIDE SEQUENCE</scope>
</reference>
<dbReference type="AlphaFoldDB" id="A0A671F7H9"/>
<reference evidence="1" key="4">
    <citation type="submission" date="2025-08" db="UniProtKB">
        <authorList>
            <consortium name="Ensembl"/>
        </authorList>
    </citation>
    <scope>IDENTIFICATION</scope>
</reference>
<name>A0A671F7H9_RHIFE</name>
<proteinExistence type="predicted"/>
<keyword evidence="2" id="KW-1185">Reference proteome</keyword>
<accession>A0A671F7H9</accession>
<reference evidence="1" key="5">
    <citation type="submission" date="2025-09" db="UniProtKB">
        <authorList>
            <consortium name="Ensembl"/>
        </authorList>
    </citation>
    <scope>IDENTIFICATION</scope>
</reference>
<evidence type="ECO:0000313" key="2">
    <source>
        <dbReference type="Proteomes" id="UP000472240"/>
    </source>
</evidence>
<dbReference type="GeneTree" id="ENSGT00940000169465"/>
<organism evidence="1 2">
    <name type="scientific">Rhinolophus ferrumequinum</name>
    <name type="common">Greater horseshoe bat</name>
    <dbReference type="NCBI Taxonomy" id="59479"/>
    <lineage>
        <taxon>Eukaryota</taxon>
        <taxon>Metazoa</taxon>
        <taxon>Chordata</taxon>
        <taxon>Craniata</taxon>
        <taxon>Vertebrata</taxon>
        <taxon>Euteleostomi</taxon>
        <taxon>Mammalia</taxon>
        <taxon>Eutheria</taxon>
        <taxon>Laurasiatheria</taxon>
        <taxon>Chiroptera</taxon>
        <taxon>Yinpterochiroptera</taxon>
        <taxon>Rhinolophoidea</taxon>
        <taxon>Rhinolophidae</taxon>
        <taxon>Rhinolophinae</taxon>
        <taxon>Rhinolophus</taxon>
    </lineage>
</organism>
<sequence>IKSHLFHTGGFYYSDKYIKLGLRRCENKNGYCKKNCRNGEFQKYFPTWQCDKNKMCCVPEADIKPLSSSNKISMTTIKKQQLLTTKKLKTIVMVTTASIV</sequence>
<reference evidence="2" key="3">
    <citation type="submission" date="2018-12" db="EMBL/GenBank/DDBJ databases">
        <title>G10K-VGP greater horseshoe bat female genome, primary haplotype.</title>
        <authorList>
            <person name="Teeling E."/>
            <person name="Myers G."/>
            <person name="Vernes S."/>
            <person name="Pippel M."/>
            <person name="Winkler S."/>
            <person name="Fedrigo O."/>
            <person name="Rhie A."/>
            <person name="Koren S."/>
            <person name="Phillippy A."/>
            <person name="Lewin H."/>
            <person name="Damas J."/>
            <person name="Howe K."/>
            <person name="Mountcastle J."/>
            <person name="Jarvis E.D."/>
        </authorList>
    </citation>
    <scope>NUCLEOTIDE SEQUENCE [LARGE SCALE GENOMIC DNA]</scope>
</reference>
<reference evidence="1 2" key="1">
    <citation type="journal article" date="2015" name="Annu Rev Anim Biosci">
        <title>The Genome 10K Project: a way forward.</title>
        <authorList>
            <person name="Koepfli K.P."/>
            <person name="Paten B."/>
            <person name="O'Brien S.J."/>
            <person name="Koepfli K.P."/>
            <person name="Paten B."/>
            <person name="Antunes A."/>
            <person name="Belov K."/>
            <person name="Bustamante C."/>
            <person name="Castoe T.A."/>
            <person name="Clawson H."/>
            <person name="Crawford A.J."/>
            <person name="Diekhans M."/>
            <person name="Distel D."/>
            <person name="Durbin R."/>
            <person name="Earl D."/>
            <person name="Fujita M.K."/>
            <person name="Gamble T."/>
            <person name="Georges A."/>
            <person name="Gemmell N."/>
            <person name="Gilbert M.T."/>
            <person name="Graves J.M."/>
            <person name="Green R.E."/>
            <person name="Hickey G."/>
            <person name="Jarvis E.D."/>
            <person name="Johnson W."/>
            <person name="Komissarov A."/>
            <person name="Korf I."/>
            <person name="Kuhn R."/>
            <person name="Larkin D.M."/>
            <person name="Lewin H."/>
            <person name="Lopez J.V."/>
            <person name="Ma J."/>
            <person name="Marques-Bonet T."/>
            <person name="Miller W."/>
            <person name="Murphy R."/>
            <person name="Pevzner P."/>
            <person name="Shapiro B."/>
            <person name="Steiner C."/>
            <person name="Tamazian G."/>
            <person name="Venkatesh B."/>
            <person name="Wang J."/>
            <person name="Wayne R."/>
            <person name="Wiley E."/>
            <person name="Yang H."/>
            <person name="Zhang G."/>
            <person name="Haussler D."/>
            <person name="Ryder O."/>
            <person name="O'Brien S.J."/>
        </authorList>
    </citation>
    <scope>NUCLEOTIDE SEQUENCE</scope>
</reference>
<dbReference type="Proteomes" id="UP000472240">
    <property type="component" value="Chromosome 23"/>
</dbReference>